<dbReference type="EMBL" id="AK009264">
    <property type="protein sequence ID" value="BAB26180.1"/>
    <property type="molecule type" value="mRNA"/>
</dbReference>
<reference evidence="1" key="5">
    <citation type="journal article" date="2001" name="Nature">
        <title>Functional annotation of a full-length mouse cDNA collection.</title>
        <authorList>
            <consortium name="The RIKEN Genome Exploration Research Group Phase II Team and the FANTOM Consortium"/>
        </authorList>
    </citation>
    <scope>NUCLEOTIDE SEQUENCE</scope>
    <source>
        <strain evidence="1">C57BL/6J</strain>
        <tissue evidence="1">Tongue</tissue>
    </source>
</reference>
<reference evidence="1" key="8">
    <citation type="journal article" date="2005" name="Science">
        <title>Antisense Transcription in the Mammalian Transcriptome.</title>
        <authorList>
            <consortium name="RIKEN Genome Exploration Research Group and Genome Science Group (Genome Network Project Core Group) and the FANTOM Consortium"/>
        </authorList>
    </citation>
    <scope>NUCLEOTIDE SEQUENCE</scope>
    <source>
        <strain evidence="1">C57BL/6J</strain>
        <tissue evidence="1">Tongue</tissue>
    </source>
</reference>
<proteinExistence type="evidence at transcript level"/>
<dbReference type="AlphaFoldDB" id="Q9D7G1"/>
<dbReference type="MGI" id="MGI:1916827">
    <property type="gene designation" value="Fastkd3"/>
</dbReference>
<sequence length="152" mass="17920">MKMDLYCRVQWMRISTKGWRCVLMGHSDFAWTVNTYLEKRLLSRDTCGYLVTRLFSFPIMSWSCLHQDLSWWTIYKGSCFLKARCPLVIEETGFRILGEKDDICKRDSLICELATLWKLCLQTWDLKRVCGFSYTMYMCIGGKFGINLMLVS</sequence>
<accession>Q9D7G1</accession>
<gene>
    <name evidence="2" type="primary">Fastkd3</name>
</gene>
<name>Q9D7G1_MOUSE</name>
<reference evidence="1" key="7">
    <citation type="journal article" date="2005" name="Science">
        <title>The Transcriptional Landscape of the Mammalian Genome.</title>
        <authorList>
            <consortium name="The FANTOM Consortium"/>
            <consortium name="Riken Genome Exploration Research Group and Genome Science Group (Genome Network Project Core Group)"/>
        </authorList>
    </citation>
    <scope>NUCLEOTIDE SEQUENCE</scope>
    <source>
        <strain evidence="1">C57BL/6J</strain>
        <tissue evidence="1">Tongue</tissue>
    </source>
</reference>
<reference evidence="1" key="3">
    <citation type="journal article" date="2000" name="Genome Res.">
        <title>RIKEN integrated sequence analysis (RISA) system--384-format sequencing pipeline with 384 multicapillary sequencer.</title>
        <authorList>
            <person name="Shibata K."/>
            <person name="Itoh M."/>
            <person name="Aizawa K."/>
            <person name="Nagaoka S."/>
            <person name="Sasaki N."/>
            <person name="Carninci P."/>
            <person name="Konno H."/>
            <person name="Akiyama J."/>
            <person name="Nishi K."/>
            <person name="Kitsunai T."/>
            <person name="Tashiro H."/>
            <person name="Itoh M."/>
            <person name="Sumi N."/>
            <person name="Ishii Y."/>
            <person name="Nakamura S."/>
            <person name="Hazama M."/>
            <person name="Nishine T."/>
            <person name="Harada A."/>
            <person name="Yamamoto R."/>
            <person name="Matsumoto H."/>
            <person name="Sakaguchi S."/>
            <person name="Ikegami T."/>
            <person name="Kashiwagi K."/>
            <person name="Fujiwake S."/>
            <person name="Inoue K."/>
            <person name="Togawa Y."/>
            <person name="Izawa M."/>
            <person name="Ohara E."/>
            <person name="Watahiki M."/>
            <person name="Yoneda Y."/>
            <person name="Ishikawa T."/>
            <person name="Ozawa K."/>
            <person name="Tanaka T."/>
            <person name="Matsuura S."/>
            <person name="Kawai J."/>
            <person name="Okazaki Y."/>
            <person name="Muramatsu M."/>
            <person name="Inoue Y."/>
            <person name="Kira A."/>
            <person name="Hayashizaki Y."/>
        </authorList>
    </citation>
    <scope>NUCLEOTIDE SEQUENCE</scope>
    <source>
        <strain evidence="1">C57BL/6J</strain>
        <tissue evidence="1">Tongue</tissue>
    </source>
</reference>
<reference evidence="1" key="6">
    <citation type="journal article" date="2002" name="Nature">
        <title>Analysis of the mouse transcriptome based on functional annotation of 60,770 full-length cDNAs.</title>
        <authorList>
            <consortium name="The FANTOM Consortium and the RIKEN Genome Exploration Research Group Phase I and II Team"/>
        </authorList>
    </citation>
    <scope>NUCLEOTIDE SEQUENCE</scope>
    <source>
        <strain evidence="1">C57BL/6J</strain>
        <tissue evidence="1">Tongue</tissue>
    </source>
</reference>
<evidence type="ECO:0000313" key="1">
    <source>
        <dbReference type="EMBL" id="BAB26180.1"/>
    </source>
</evidence>
<reference evidence="1" key="1">
    <citation type="journal article" date="1999" name="Methods Enzymol.">
        <title>High-efficiency full-length cDNA cloning.</title>
        <authorList>
            <person name="Carninci P."/>
            <person name="Hayashizaki Y."/>
        </authorList>
    </citation>
    <scope>NUCLEOTIDE SEQUENCE</scope>
    <source>
        <strain evidence="1">C57BL/6J</strain>
        <tissue evidence="1">Tongue</tissue>
    </source>
</reference>
<organism evidence="1">
    <name type="scientific">Mus musculus</name>
    <name type="common">Mouse</name>
    <dbReference type="NCBI Taxonomy" id="10090"/>
    <lineage>
        <taxon>Eukaryota</taxon>
        <taxon>Metazoa</taxon>
        <taxon>Chordata</taxon>
        <taxon>Craniata</taxon>
        <taxon>Vertebrata</taxon>
        <taxon>Euteleostomi</taxon>
        <taxon>Mammalia</taxon>
        <taxon>Eutheria</taxon>
        <taxon>Euarchontoglires</taxon>
        <taxon>Glires</taxon>
        <taxon>Rodentia</taxon>
        <taxon>Myomorpha</taxon>
        <taxon>Muroidea</taxon>
        <taxon>Muridae</taxon>
        <taxon>Murinae</taxon>
        <taxon>Mus</taxon>
        <taxon>Mus</taxon>
    </lineage>
</organism>
<reference evidence="1" key="4">
    <citation type="submission" date="2000-07" db="EMBL/GenBank/DDBJ databases">
        <authorList>
            <person name="Adachi J."/>
            <person name="Aizawa K."/>
            <person name="Akahira S."/>
            <person name="Akimura T."/>
            <person name="Arai A."/>
            <person name="Aono H."/>
            <person name="Arakawa T."/>
            <person name="Bono H."/>
            <person name="Carninci P."/>
            <person name="Fukuda S."/>
            <person name="Fukunishi Y."/>
            <person name="Furuno M."/>
            <person name="Hanagaki T."/>
            <person name="Hara A."/>
            <person name="Hayatsu N."/>
            <person name="Hiramoto K."/>
            <person name="Hiraoka T."/>
            <person name="Hori F."/>
            <person name="Imotani K."/>
            <person name="Ishii Y."/>
            <person name="Itoh M."/>
            <person name="Izawa M."/>
            <person name="Kasukawa T."/>
            <person name="Kato H."/>
            <person name="Kawai J."/>
            <person name="Kojima Y."/>
            <person name="Konno H."/>
            <person name="Kouda M."/>
            <person name="Koya S."/>
            <person name="Kurihara C."/>
            <person name="Matsuyama T."/>
            <person name="Miyazaki A."/>
            <person name="Nishi K."/>
            <person name="Nomura K."/>
            <person name="Numazaki R."/>
            <person name="Ohno M."/>
            <person name="Okazaki Y."/>
            <person name="Okido T."/>
            <person name="Owa C."/>
            <person name="Saito H."/>
            <person name="Saito R."/>
            <person name="Sakai C."/>
            <person name="Sakai K."/>
            <person name="Sano H."/>
            <person name="Sasaki D."/>
            <person name="Shibata K."/>
            <person name="Shibata Y."/>
            <person name="Shinagawa A."/>
            <person name="Shiraki T."/>
            <person name="Sogabe Y."/>
            <person name="Suzuki H."/>
            <person name="Tagami M."/>
            <person name="Tagawa A."/>
            <person name="Takahashi F."/>
            <person name="Tanaka T."/>
            <person name="Tejima Y."/>
            <person name="Toya T."/>
            <person name="Yamamura T."/>
            <person name="Yasunishi A."/>
            <person name="Yoshida K."/>
            <person name="Yoshino M."/>
            <person name="Muramatsu M."/>
            <person name="Hayashizaki Y."/>
        </authorList>
    </citation>
    <scope>NUCLEOTIDE SEQUENCE</scope>
    <source>
        <strain evidence="1">C57BL/6J</strain>
        <tissue evidence="1">Tongue</tissue>
    </source>
</reference>
<protein>
    <submittedName>
        <fullName evidence="1">Uncharacterized protein</fullName>
    </submittedName>
</protein>
<reference evidence="1" key="2">
    <citation type="journal article" date="2000" name="Genome Res.">
        <title>Normalization and subtraction of cap-trapper-selected cDNAs to prepare full-length cDNA libraries for rapid discovery of new genes.</title>
        <authorList>
            <person name="Carninci P."/>
            <person name="Shibata Y."/>
            <person name="Hayatsu N."/>
            <person name="Sugahara Y."/>
            <person name="Shibata K."/>
            <person name="Itoh M."/>
            <person name="Konno H."/>
            <person name="Okazaki Y."/>
            <person name="Muramatsu M."/>
            <person name="Hayashizaki Y."/>
        </authorList>
    </citation>
    <scope>NUCLEOTIDE SEQUENCE</scope>
    <source>
        <strain evidence="1">C57BL/6J</strain>
        <tissue evidence="1">Tongue</tissue>
    </source>
</reference>
<evidence type="ECO:0000313" key="2">
    <source>
        <dbReference type="MGI" id="MGI:1916827"/>
    </source>
</evidence>
<dbReference type="AGR" id="MGI:1916827"/>